<evidence type="ECO:0000259" key="7">
    <source>
        <dbReference type="Pfam" id="PF01881"/>
    </source>
</evidence>
<comment type="caution">
    <text evidence="8">The sequence shown here is derived from an EMBL/GenBank/DDBJ whole genome shotgun (WGS) entry which is preliminary data.</text>
</comment>
<dbReference type="GO" id="GO:0003723">
    <property type="term" value="F:RNA binding"/>
    <property type="evidence" value="ECO:0007669"/>
    <property type="project" value="UniProtKB-KW"/>
</dbReference>
<evidence type="ECO:0000256" key="2">
    <source>
        <dbReference type="ARBA" id="ARBA00022884"/>
    </source>
</evidence>
<feature type="active site" description="Proton donor" evidence="6">
    <location>
        <position position="43"/>
    </location>
</feature>
<dbReference type="Proteomes" id="UP000294937">
    <property type="component" value="Unassembled WGS sequence"/>
</dbReference>
<keyword evidence="2" id="KW-0694">RNA-binding</keyword>
<reference evidence="8 9" key="1">
    <citation type="submission" date="2019-03" db="EMBL/GenBank/DDBJ databases">
        <title>Genomic Encyclopedia of Type Strains, Phase IV (KMG-IV): sequencing the most valuable type-strain genomes for metagenomic binning, comparative biology and taxonomic classification.</title>
        <authorList>
            <person name="Goeker M."/>
        </authorList>
    </citation>
    <scope>NUCLEOTIDE SEQUENCE [LARGE SCALE GENOMIC DNA]</scope>
    <source>
        <strain evidence="8 9">DSM 45707</strain>
    </source>
</reference>
<organism evidence="8 9">
    <name type="scientific">Hazenella coriacea</name>
    <dbReference type="NCBI Taxonomy" id="1179467"/>
    <lineage>
        <taxon>Bacteria</taxon>
        <taxon>Bacillati</taxon>
        <taxon>Bacillota</taxon>
        <taxon>Bacilli</taxon>
        <taxon>Bacillales</taxon>
        <taxon>Thermoactinomycetaceae</taxon>
        <taxon>Hazenella</taxon>
    </lineage>
</organism>
<name>A0A4R3L5P5_9BACL</name>
<dbReference type="CDD" id="cd21140">
    <property type="entry name" value="Cas6_I-like"/>
    <property type="match status" value="1"/>
</dbReference>
<feature type="site" description="Transition state stabilizer" evidence="5">
    <location>
        <position position="55"/>
    </location>
</feature>
<proteinExistence type="inferred from homology"/>
<dbReference type="RefSeq" id="WP_131924339.1">
    <property type="nucleotide sequence ID" value="NZ_SMAG01000003.1"/>
</dbReference>
<keyword evidence="9" id="KW-1185">Reference proteome</keyword>
<dbReference type="GO" id="GO:0051607">
    <property type="term" value="P:defense response to virus"/>
    <property type="evidence" value="ECO:0007669"/>
    <property type="project" value="UniProtKB-KW"/>
</dbReference>
<dbReference type="Pfam" id="PF01881">
    <property type="entry name" value="Cas_Cas6_C"/>
    <property type="match status" value="1"/>
</dbReference>
<dbReference type="PIRSF" id="PIRSF005054">
    <property type="entry name" value="PF1131"/>
    <property type="match status" value="1"/>
</dbReference>
<evidence type="ECO:0000256" key="3">
    <source>
        <dbReference type="ARBA" id="ARBA00023118"/>
    </source>
</evidence>
<comment type="similarity">
    <text evidence="1 4">Belongs to the CRISPR-associated protein Cas6/Cse3/CasE family.</text>
</comment>
<accession>A0A4R3L5P5</accession>
<dbReference type="InterPro" id="IPR010156">
    <property type="entry name" value="CRISPR-assoc_prot_Cas6"/>
</dbReference>
<evidence type="ECO:0000313" key="8">
    <source>
        <dbReference type="EMBL" id="TCS94969.1"/>
    </source>
</evidence>
<feature type="active site" description="Proton acceptor" evidence="6">
    <location>
        <position position="28"/>
    </location>
</feature>
<dbReference type="InterPro" id="IPR045747">
    <property type="entry name" value="CRISPR-assoc_prot_Cas6_N_sf"/>
</dbReference>
<evidence type="ECO:0000256" key="5">
    <source>
        <dbReference type="PIRSR" id="PIRSR005054-1"/>
    </source>
</evidence>
<dbReference type="Pfam" id="PF21350">
    <property type="entry name" value="Cas6_I-A"/>
    <property type="match status" value="1"/>
</dbReference>
<sequence length="252" mass="29553">MRIRATFYLEEETNLPYSLNYPISSYLYQCISQADPALGEWLHNEGLSYQGRSYKPIIFSNLHFEYRRFQSRSMKVKGKVTFQVDSIQPTLIQRLMEGMWKKGCLQLLDIQLPLKEIQLMGTTTFQPEMSYRSLSPIVVPMRLADRLHFCNPLESDFYEQLKKSARNWYWLKWQKELPADVPFRIRLLHPEKFSLKKAAVLTEYKEKKIKGYQVPLWIEAPPDLQQVLMEAGIGSLSSQGFGFLEPMKEVTP</sequence>
<dbReference type="PANTHER" id="PTHR36984">
    <property type="entry name" value="CRISPR-ASSOCIATED ENDORIBONUCLEASE CAS6 1"/>
    <property type="match status" value="1"/>
</dbReference>
<dbReference type="Gene3D" id="3.30.70.1900">
    <property type="match status" value="1"/>
</dbReference>
<evidence type="ECO:0000256" key="6">
    <source>
        <dbReference type="PIRSR" id="PIRSR005054-50"/>
    </source>
</evidence>
<feature type="domain" description="CRISPR associated protein Cas6 C-terminal" evidence="7">
    <location>
        <begin position="129"/>
        <end position="245"/>
    </location>
</feature>
<dbReference type="OrthoDB" id="9797488at2"/>
<dbReference type="NCBIfam" id="TIGR01877">
    <property type="entry name" value="cas_cas6"/>
    <property type="match status" value="1"/>
</dbReference>
<dbReference type="InterPro" id="IPR049435">
    <property type="entry name" value="Cas_Cas6_C"/>
</dbReference>
<dbReference type="GO" id="GO:0016788">
    <property type="term" value="F:hydrolase activity, acting on ester bonds"/>
    <property type="evidence" value="ECO:0007669"/>
    <property type="project" value="InterPro"/>
</dbReference>
<evidence type="ECO:0000256" key="4">
    <source>
        <dbReference type="PIRNR" id="PIRNR005054"/>
    </source>
</evidence>
<evidence type="ECO:0000256" key="1">
    <source>
        <dbReference type="ARBA" id="ARBA00005937"/>
    </source>
</evidence>
<dbReference type="Gene3D" id="3.30.70.1890">
    <property type="match status" value="1"/>
</dbReference>
<dbReference type="AlphaFoldDB" id="A0A4R3L5P5"/>
<dbReference type="PANTHER" id="PTHR36984:SF1">
    <property type="entry name" value="CRISPR-ASSOCIATED ENDORIBONUCLEASE CAS6 1"/>
    <property type="match status" value="1"/>
</dbReference>
<protein>
    <recommendedName>
        <fullName evidence="4">CRISPR-associated endoribonuclease</fullName>
    </recommendedName>
</protein>
<dbReference type="EMBL" id="SMAG01000003">
    <property type="protein sequence ID" value="TCS94969.1"/>
    <property type="molecule type" value="Genomic_DNA"/>
</dbReference>
<comment type="function">
    <text evidence="4">CRISPR (clustered regularly interspaced short palindromic repeat), is an adaptive immune system that provides protection against mobile genetic elements (viruses, transposable elements and conjugative plasmids). CRISPR clusters contain sequences complementary to antecedent mobile elements and target invading nucleic acids. CRISPR clusters are transcribed and processed into CRISPR RNA (crRNA).</text>
</comment>
<evidence type="ECO:0000313" key="9">
    <source>
        <dbReference type="Proteomes" id="UP000294937"/>
    </source>
</evidence>
<keyword evidence="3" id="KW-0051">Antiviral defense</keyword>
<gene>
    <name evidence="8" type="ORF">EDD58_103394</name>
</gene>